<protein>
    <submittedName>
        <fullName evidence="2">Uncharacterized protein</fullName>
    </submittedName>
</protein>
<feature type="region of interest" description="Disordered" evidence="1">
    <location>
        <begin position="34"/>
        <end position="65"/>
    </location>
</feature>
<reference evidence="2" key="1">
    <citation type="submission" date="2023-03" db="EMBL/GenBank/DDBJ databases">
        <title>Massive genome expansion in bonnet fungi (Mycena s.s.) driven by repeated elements and novel gene families across ecological guilds.</title>
        <authorList>
            <consortium name="Lawrence Berkeley National Laboratory"/>
            <person name="Harder C.B."/>
            <person name="Miyauchi S."/>
            <person name="Viragh M."/>
            <person name="Kuo A."/>
            <person name="Thoen E."/>
            <person name="Andreopoulos B."/>
            <person name="Lu D."/>
            <person name="Skrede I."/>
            <person name="Drula E."/>
            <person name="Henrissat B."/>
            <person name="Morin E."/>
            <person name="Kohler A."/>
            <person name="Barry K."/>
            <person name="LaButti K."/>
            <person name="Morin E."/>
            <person name="Salamov A."/>
            <person name="Lipzen A."/>
            <person name="Mereny Z."/>
            <person name="Hegedus B."/>
            <person name="Baldrian P."/>
            <person name="Stursova M."/>
            <person name="Weitz H."/>
            <person name="Taylor A."/>
            <person name="Grigoriev I.V."/>
            <person name="Nagy L.G."/>
            <person name="Martin F."/>
            <person name="Kauserud H."/>
        </authorList>
    </citation>
    <scope>NUCLEOTIDE SEQUENCE</scope>
    <source>
        <strain evidence="2">9284</strain>
    </source>
</reference>
<accession>A0AAD7B9A1</accession>
<evidence type="ECO:0000313" key="2">
    <source>
        <dbReference type="EMBL" id="KAJ7614525.1"/>
    </source>
</evidence>
<keyword evidence="3" id="KW-1185">Reference proteome</keyword>
<name>A0AAD7B9A1_9AGAR</name>
<gene>
    <name evidence="2" type="ORF">FB45DRAFT_758490</name>
</gene>
<feature type="compositionally biased region" description="Basic and acidic residues" evidence="1">
    <location>
        <begin position="34"/>
        <end position="43"/>
    </location>
</feature>
<sequence>MGNQLADYQLRGNELKNICAWDFVSRVDRIRKSTDRRRLANRDSDDEEDHDDDENEPEEQDLDLLDDQIVEDNADEDVSFESIFESEAHKRPRVSLLKGHSQEKTHLLRVRSPNDLLVPVPIGPGIPRRDKPEIYPRYCRLMLIFFKPWRHAKDLRDAGQTWEKAFELFIQTCTREVKQKMNNMQILHECRDSRDD</sequence>
<comment type="caution">
    <text evidence="2">The sequence shown here is derived from an EMBL/GenBank/DDBJ whole genome shotgun (WGS) entry which is preliminary data.</text>
</comment>
<evidence type="ECO:0000256" key="1">
    <source>
        <dbReference type="SAM" id="MobiDB-lite"/>
    </source>
</evidence>
<dbReference type="AlphaFoldDB" id="A0AAD7B9A1"/>
<dbReference type="EMBL" id="JARKIF010000026">
    <property type="protein sequence ID" value="KAJ7614525.1"/>
    <property type="molecule type" value="Genomic_DNA"/>
</dbReference>
<feature type="non-terminal residue" evidence="2">
    <location>
        <position position="196"/>
    </location>
</feature>
<feature type="compositionally biased region" description="Acidic residues" evidence="1">
    <location>
        <begin position="44"/>
        <end position="65"/>
    </location>
</feature>
<proteinExistence type="predicted"/>
<dbReference type="Proteomes" id="UP001221142">
    <property type="component" value="Unassembled WGS sequence"/>
</dbReference>
<evidence type="ECO:0000313" key="3">
    <source>
        <dbReference type="Proteomes" id="UP001221142"/>
    </source>
</evidence>
<organism evidence="2 3">
    <name type="scientific">Roridomyces roridus</name>
    <dbReference type="NCBI Taxonomy" id="1738132"/>
    <lineage>
        <taxon>Eukaryota</taxon>
        <taxon>Fungi</taxon>
        <taxon>Dikarya</taxon>
        <taxon>Basidiomycota</taxon>
        <taxon>Agaricomycotina</taxon>
        <taxon>Agaricomycetes</taxon>
        <taxon>Agaricomycetidae</taxon>
        <taxon>Agaricales</taxon>
        <taxon>Marasmiineae</taxon>
        <taxon>Mycenaceae</taxon>
        <taxon>Roridomyces</taxon>
    </lineage>
</organism>